<dbReference type="VEuPathDB" id="FungiDB:SPPG_00804"/>
<keyword evidence="12" id="KW-1185">Reference proteome</keyword>
<dbReference type="InParanoid" id="A0A0L0HW80"/>
<keyword evidence="6" id="KW-0238">DNA-binding</keyword>
<dbReference type="GO" id="GO:0003697">
    <property type="term" value="F:single-stranded DNA binding"/>
    <property type="evidence" value="ECO:0007669"/>
    <property type="project" value="TreeGrafter"/>
</dbReference>
<evidence type="ECO:0000256" key="5">
    <source>
        <dbReference type="ARBA" id="ARBA00022840"/>
    </source>
</evidence>
<dbReference type="GO" id="GO:0005815">
    <property type="term" value="C:microtubule organizing center"/>
    <property type="evidence" value="ECO:0007669"/>
    <property type="project" value="TreeGrafter"/>
</dbReference>
<keyword evidence="9" id="KW-0539">Nucleus</keyword>
<dbReference type="GO" id="GO:0005524">
    <property type="term" value="F:ATP binding"/>
    <property type="evidence" value="ECO:0007669"/>
    <property type="project" value="UniProtKB-KW"/>
</dbReference>
<sequence>MTILISIDWNDDKLTDATNKLASVGIRTVRDLLLADRQLLCRTGLSNETLNLLTDAVVELSQSKPTPGDVALEEQRAQHKFLSTGCPGIDQLLEGGLALGEFVEFAGPPATGKTQLCFFTAITTTADDPTATVLYIDSGNAFSASRLSDMYTYSDRFQQSRESGMDTKNILSRVRCIPCFDAFSLVDIMEEVQKSLADKTTDFFSMVRLLIIDSIGALLSPMVGYGQSQGYVIMMTIAQILKSIALSHGISILVTNYSVSSDFKSTDVGRPFSGGKEGARRERTKPALGTTWSYVPNVRLYFTLDEEPSIEGKEDDEVLTYRNRQGDIIPLVKRRIDIYASHRLRAGDGCHLYIGSSELLSFPSQ</sequence>
<dbReference type="eggNOG" id="KOG1433">
    <property type="taxonomic scope" value="Eukaryota"/>
</dbReference>
<dbReference type="CDD" id="cd19489">
    <property type="entry name" value="Rad51D"/>
    <property type="match status" value="1"/>
</dbReference>
<dbReference type="STRING" id="645134.A0A0L0HW80"/>
<dbReference type="EMBL" id="KQ257450">
    <property type="protein sequence ID" value="KND05134.1"/>
    <property type="molecule type" value="Genomic_DNA"/>
</dbReference>
<dbReference type="GO" id="GO:0042148">
    <property type="term" value="P:DNA strand invasion"/>
    <property type="evidence" value="ECO:0007669"/>
    <property type="project" value="TreeGrafter"/>
</dbReference>
<organism evidence="11 12">
    <name type="scientific">Spizellomyces punctatus (strain DAOM BR117)</name>
    <dbReference type="NCBI Taxonomy" id="645134"/>
    <lineage>
        <taxon>Eukaryota</taxon>
        <taxon>Fungi</taxon>
        <taxon>Fungi incertae sedis</taxon>
        <taxon>Chytridiomycota</taxon>
        <taxon>Chytridiomycota incertae sedis</taxon>
        <taxon>Chytridiomycetes</taxon>
        <taxon>Spizellomycetales</taxon>
        <taxon>Spizellomycetaceae</taxon>
        <taxon>Spizellomyces</taxon>
    </lineage>
</organism>
<keyword evidence="5" id="KW-0067">ATP-binding</keyword>
<dbReference type="Proteomes" id="UP000053201">
    <property type="component" value="Unassembled WGS sequence"/>
</dbReference>
<evidence type="ECO:0000256" key="1">
    <source>
        <dbReference type="ARBA" id="ARBA00004123"/>
    </source>
</evidence>
<dbReference type="InterPro" id="IPR047323">
    <property type="entry name" value="Rad51D_C"/>
</dbReference>
<accession>A0A0L0HW80</accession>
<protein>
    <recommendedName>
        <fullName evidence="10">RecA family profile 1 domain-containing protein</fullName>
    </recommendedName>
</protein>
<dbReference type="OMA" id="CGETREL"/>
<dbReference type="OrthoDB" id="2158864at2759"/>
<evidence type="ECO:0000313" key="12">
    <source>
        <dbReference type="Proteomes" id="UP000053201"/>
    </source>
</evidence>
<dbReference type="InterPro" id="IPR013632">
    <property type="entry name" value="Rad51_C"/>
</dbReference>
<dbReference type="InterPro" id="IPR027417">
    <property type="entry name" value="P-loop_NTPase"/>
</dbReference>
<gene>
    <name evidence="11" type="ORF">SPPG_00804</name>
</gene>
<dbReference type="GO" id="GO:0000724">
    <property type="term" value="P:double-strand break repair via homologous recombination"/>
    <property type="evidence" value="ECO:0007669"/>
    <property type="project" value="TreeGrafter"/>
</dbReference>
<dbReference type="GO" id="GO:0007131">
    <property type="term" value="P:reciprocal meiotic recombination"/>
    <property type="evidence" value="ECO:0007669"/>
    <property type="project" value="TreeGrafter"/>
</dbReference>
<dbReference type="PANTHER" id="PTHR46457">
    <property type="entry name" value="DNA REPAIR PROTEIN RAD51 HOMOLOG 4"/>
    <property type="match status" value="1"/>
</dbReference>
<comment type="subcellular location">
    <subcellularLocation>
        <location evidence="1">Nucleus</location>
    </subcellularLocation>
</comment>
<evidence type="ECO:0000256" key="6">
    <source>
        <dbReference type="ARBA" id="ARBA00023125"/>
    </source>
</evidence>
<dbReference type="GO" id="GO:0000400">
    <property type="term" value="F:four-way junction DNA binding"/>
    <property type="evidence" value="ECO:0007669"/>
    <property type="project" value="TreeGrafter"/>
</dbReference>
<name>A0A0L0HW80_SPIPD</name>
<evidence type="ECO:0000256" key="4">
    <source>
        <dbReference type="ARBA" id="ARBA00022763"/>
    </source>
</evidence>
<dbReference type="Pfam" id="PF08423">
    <property type="entry name" value="Rad51"/>
    <property type="match status" value="1"/>
</dbReference>
<dbReference type="GO" id="GO:0033063">
    <property type="term" value="C:Rad51B-Rad51C-Rad51D-XRCC2 complex"/>
    <property type="evidence" value="ECO:0007669"/>
    <property type="project" value="TreeGrafter"/>
</dbReference>
<keyword evidence="8" id="KW-0234">DNA repair</keyword>
<dbReference type="InterPro" id="IPR051988">
    <property type="entry name" value="HRR_RAD51_Paralog"/>
</dbReference>
<proteinExistence type="inferred from homology"/>
<dbReference type="SUPFAM" id="SSF52540">
    <property type="entry name" value="P-loop containing nucleoside triphosphate hydrolases"/>
    <property type="match status" value="1"/>
</dbReference>
<evidence type="ECO:0000256" key="8">
    <source>
        <dbReference type="ARBA" id="ARBA00023204"/>
    </source>
</evidence>
<reference evidence="11 12" key="1">
    <citation type="submission" date="2009-08" db="EMBL/GenBank/DDBJ databases">
        <title>The Genome Sequence of Spizellomyces punctatus strain DAOM BR117.</title>
        <authorList>
            <consortium name="The Broad Institute Genome Sequencing Platform"/>
            <person name="Russ C."/>
            <person name="Cuomo C."/>
            <person name="Shea T."/>
            <person name="Young S.K."/>
            <person name="Zeng Q."/>
            <person name="Koehrsen M."/>
            <person name="Haas B."/>
            <person name="Borodovsky M."/>
            <person name="Guigo R."/>
            <person name="Alvarado L."/>
            <person name="Berlin A."/>
            <person name="Bochicchio J."/>
            <person name="Borenstein D."/>
            <person name="Chapman S."/>
            <person name="Chen Z."/>
            <person name="Engels R."/>
            <person name="Freedman E."/>
            <person name="Gellesch M."/>
            <person name="Goldberg J."/>
            <person name="Griggs A."/>
            <person name="Gujja S."/>
            <person name="Heiman D."/>
            <person name="Hepburn T."/>
            <person name="Howarth C."/>
            <person name="Jen D."/>
            <person name="Larson L."/>
            <person name="Lewis B."/>
            <person name="Mehta T."/>
            <person name="Park D."/>
            <person name="Pearson M."/>
            <person name="Roberts A."/>
            <person name="Saif S."/>
            <person name="Shenoy N."/>
            <person name="Sisk P."/>
            <person name="Stolte C."/>
            <person name="Sykes S."/>
            <person name="Thomson T."/>
            <person name="Walk T."/>
            <person name="White J."/>
            <person name="Yandava C."/>
            <person name="Burger G."/>
            <person name="Gray M.W."/>
            <person name="Holland P.W.H."/>
            <person name="King N."/>
            <person name="Lang F.B.F."/>
            <person name="Roger A.J."/>
            <person name="Ruiz-Trillo I."/>
            <person name="Lander E."/>
            <person name="Nusbaum C."/>
        </authorList>
    </citation>
    <scope>NUCLEOTIDE SEQUENCE [LARGE SCALE GENOMIC DNA]</scope>
    <source>
        <strain evidence="11 12">DAOM BR117</strain>
    </source>
</reference>
<keyword evidence="3" id="KW-0547">Nucleotide-binding</keyword>
<evidence type="ECO:0000256" key="2">
    <source>
        <dbReference type="ARBA" id="ARBA00007095"/>
    </source>
</evidence>
<evidence type="ECO:0000313" key="11">
    <source>
        <dbReference type="EMBL" id="KND05134.1"/>
    </source>
</evidence>
<keyword evidence="7" id="KW-0233">DNA recombination</keyword>
<dbReference type="InterPro" id="IPR020588">
    <property type="entry name" value="RecA_ATP-bd"/>
</dbReference>
<feature type="domain" description="RecA family profile 1" evidence="10">
    <location>
        <begin position="78"/>
        <end position="258"/>
    </location>
</feature>
<dbReference type="PROSITE" id="PS50162">
    <property type="entry name" value="RECA_2"/>
    <property type="match status" value="1"/>
</dbReference>
<dbReference type="Gene3D" id="3.40.50.300">
    <property type="entry name" value="P-loop containing nucleotide triphosphate hydrolases"/>
    <property type="match status" value="1"/>
</dbReference>
<dbReference type="RefSeq" id="XP_016613173.1">
    <property type="nucleotide sequence ID" value="XM_016749135.1"/>
</dbReference>
<dbReference type="GO" id="GO:0005657">
    <property type="term" value="C:replication fork"/>
    <property type="evidence" value="ECO:0007669"/>
    <property type="project" value="TreeGrafter"/>
</dbReference>
<dbReference type="GO" id="GO:0140664">
    <property type="term" value="F:ATP-dependent DNA damage sensor activity"/>
    <property type="evidence" value="ECO:0007669"/>
    <property type="project" value="InterPro"/>
</dbReference>
<evidence type="ECO:0000256" key="7">
    <source>
        <dbReference type="ARBA" id="ARBA00023172"/>
    </source>
</evidence>
<dbReference type="AlphaFoldDB" id="A0A0L0HW80"/>
<dbReference type="GO" id="GO:0000723">
    <property type="term" value="P:telomere maintenance"/>
    <property type="evidence" value="ECO:0007669"/>
    <property type="project" value="TreeGrafter"/>
</dbReference>
<keyword evidence="4" id="KW-0227">DNA damage</keyword>
<dbReference type="GeneID" id="27684512"/>
<evidence type="ECO:0000256" key="3">
    <source>
        <dbReference type="ARBA" id="ARBA00022741"/>
    </source>
</evidence>
<evidence type="ECO:0000256" key="9">
    <source>
        <dbReference type="ARBA" id="ARBA00023242"/>
    </source>
</evidence>
<evidence type="ECO:0000259" key="10">
    <source>
        <dbReference type="PROSITE" id="PS50162"/>
    </source>
</evidence>
<dbReference type="PANTHER" id="PTHR46457:SF1">
    <property type="entry name" value="DNA REPAIR PROTEIN RAD51 HOMOLOG 4"/>
    <property type="match status" value="1"/>
</dbReference>
<comment type="similarity">
    <text evidence="2">Belongs to the RecA family. RAD51 subfamily.</text>
</comment>